<dbReference type="Pfam" id="PF14295">
    <property type="entry name" value="PAN_4"/>
    <property type="match status" value="1"/>
</dbReference>
<dbReference type="CDD" id="cd01100">
    <property type="entry name" value="APPLE_Factor_XI_like"/>
    <property type="match status" value="1"/>
</dbReference>
<dbReference type="OrthoDB" id="7632649at2"/>
<dbReference type="Gene3D" id="3.50.4.10">
    <property type="entry name" value="Hepatocyte Growth Factor"/>
    <property type="match status" value="1"/>
</dbReference>
<dbReference type="GO" id="GO:0005576">
    <property type="term" value="C:extracellular region"/>
    <property type="evidence" value="ECO:0007669"/>
    <property type="project" value="InterPro"/>
</dbReference>
<evidence type="ECO:0000256" key="2">
    <source>
        <dbReference type="ARBA" id="ARBA00023157"/>
    </source>
</evidence>
<keyword evidence="2" id="KW-1015">Disulfide bond</keyword>
<evidence type="ECO:0000256" key="3">
    <source>
        <dbReference type="SAM" id="MobiDB-lite"/>
    </source>
</evidence>
<dbReference type="RefSeq" id="WP_127567690.1">
    <property type="nucleotide sequence ID" value="NZ_BMFB01000001.1"/>
</dbReference>
<sequence>MILALLIASLSLPHGLPAGAILHGEERRGAVLVRLEGAPALSWQACASACGYHEACQAWTHNAYQNRCTLHAAPLTPRPFPGAVTGLSPSLAARIERSSERPPSAREREALDGGLSAPPAAISPVPESAQSQLFPER</sequence>
<keyword evidence="1" id="KW-0677">Repeat</keyword>
<dbReference type="EMBL" id="CP018911">
    <property type="protein sequence ID" value="AZU04612.1"/>
    <property type="molecule type" value="Genomic_DNA"/>
</dbReference>
<protein>
    <recommendedName>
        <fullName evidence="4">Apple domain-containing protein</fullName>
    </recommendedName>
</protein>
<keyword evidence="6" id="KW-1185">Reference proteome</keyword>
<feature type="compositionally biased region" description="Polar residues" evidence="3">
    <location>
        <begin position="128"/>
        <end position="137"/>
    </location>
</feature>
<evidence type="ECO:0000259" key="4">
    <source>
        <dbReference type="Pfam" id="PF14295"/>
    </source>
</evidence>
<dbReference type="Proteomes" id="UP000286954">
    <property type="component" value="Chromosome"/>
</dbReference>
<proteinExistence type="predicted"/>
<reference evidence="5 6" key="1">
    <citation type="submission" date="2016-12" db="EMBL/GenBank/DDBJ databases">
        <title>The genome of dimorphic prosthecate Glycocaulis alkaliphilus 6b-8t, isolated from crude oil dictates its adaptability in petroleum environments.</title>
        <authorList>
            <person name="Wu X.-L."/>
            <person name="Geng S."/>
        </authorList>
    </citation>
    <scope>NUCLEOTIDE SEQUENCE [LARGE SCALE GENOMIC DNA]</scope>
    <source>
        <strain evidence="5 6">6B-8</strain>
    </source>
</reference>
<accession>A0A3T0EBC2</accession>
<evidence type="ECO:0000313" key="5">
    <source>
        <dbReference type="EMBL" id="AZU04612.1"/>
    </source>
</evidence>
<feature type="compositionally biased region" description="Basic and acidic residues" evidence="3">
    <location>
        <begin position="94"/>
        <end position="111"/>
    </location>
</feature>
<feature type="domain" description="Apple" evidence="4">
    <location>
        <begin position="26"/>
        <end position="68"/>
    </location>
</feature>
<feature type="region of interest" description="Disordered" evidence="3">
    <location>
        <begin position="94"/>
        <end position="137"/>
    </location>
</feature>
<dbReference type="InterPro" id="IPR003609">
    <property type="entry name" value="Pan_app"/>
</dbReference>
<dbReference type="KEGG" id="gak:X907_2089"/>
<dbReference type="GO" id="GO:0006508">
    <property type="term" value="P:proteolysis"/>
    <property type="evidence" value="ECO:0007669"/>
    <property type="project" value="InterPro"/>
</dbReference>
<gene>
    <name evidence="5" type="ORF">X907_2089</name>
</gene>
<evidence type="ECO:0000313" key="6">
    <source>
        <dbReference type="Proteomes" id="UP000286954"/>
    </source>
</evidence>
<organism evidence="5 6">
    <name type="scientific">Glycocaulis alkaliphilus</name>
    <dbReference type="NCBI Taxonomy" id="1434191"/>
    <lineage>
        <taxon>Bacteria</taxon>
        <taxon>Pseudomonadati</taxon>
        <taxon>Pseudomonadota</taxon>
        <taxon>Alphaproteobacteria</taxon>
        <taxon>Maricaulales</taxon>
        <taxon>Maricaulaceae</taxon>
        <taxon>Glycocaulis</taxon>
    </lineage>
</organism>
<dbReference type="AlphaFoldDB" id="A0A3T0EBC2"/>
<dbReference type="InterPro" id="IPR000177">
    <property type="entry name" value="Apple"/>
</dbReference>
<name>A0A3T0EBC2_9PROT</name>
<evidence type="ECO:0000256" key="1">
    <source>
        <dbReference type="ARBA" id="ARBA00022737"/>
    </source>
</evidence>